<dbReference type="InterPro" id="IPR002347">
    <property type="entry name" value="SDR_fam"/>
</dbReference>
<dbReference type="PRINTS" id="PR00080">
    <property type="entry name" value="SDRFAMILY"/>
</dbReference>
<evidence type="ECO:0000313" key="1">
    <source>
        <dbReference type="EMBL" id="CAD7655254.1"/>
    </source>
</evidence>
<dbReference type="PANTHER" id="PTHR43975:SF2">
    <property type="entry name" value="EG:BACR7A4.14 PROTEIN-RELATED"/>
    <property type="match status" value="1"/>
</dbReference>
<dbReference type="EMBL" id="OC924029">
    <property type="protein sequence ID" value="CAD7655254.1"/>
    <property type="molecule type" value="Genomic_DNA"/>
</dbReference>
<protein>
    <submittedName>
        <fullName evidence="1">Uncharacterized protein</fullName>
    </submittedName>
</protein>
<dbReference type="Pfam" id="PF13561">
    <property type="entry name" value="adh_short_C2"/>
    <property type="match status" value="1"/>
</dbReference>
<evidence type="ECO:0000313" key="2">
    <source>
        <dbReference type="Proteomes" id="UP000728032"/>
    </source>
</evidence>
<sequence>MCQNKQSIWEYEFYPGSSSGIGEGIALKLSSLGANVVITGRDVQRIQSVVEKCESLSKRKALGVRADLTVDSDVENLVHKTVAEFGKIDILVNNAGIGSLTKFGSPGYLEAYDTVMNINVRSIQVLTQLVVPYLESTKGNIINISSVVSMTPESGMMAGCIDKCALDMFTKCLALELAPKGVRVNSVNPATIRTPAVETLTGNKEFVNIVEKYCRDNYPLRRIGEPEDVSEAVAYLCSPVASFITGAILLVDGGSLRTPLPIDGHI</sequence>
<dbReference type="SUPFAM" id="SSF51735">
    <property type="entry name" value="NAD(P)-binding Rossmann-fold domains"/>
    <property type="match status" value="1"/>
</dbReference>
<organism evidence="1">
    <name type="scientific">Oppiella nova</name>
    <dbReference type="NCBI Taxonomy" id="334625"/>
    <lineage>
        <taxon>Eukaryota</taxon>
        <taxon>Metazoa</taxon>
        <taxon>Ecdysozoa</taxon>
        <taxon>Arthropoda</taxon>
        <taxon>Chelicerata</taxon>
        <taxon>Arachnida</taxon>
        <taxon>Acari</taxon>
        <taxon>Acariformes</taxon>
        <taxon>Sarcoptiformes</taxon>
        <taxon>Oribatida</taxon>
        <taxon>Brachypylina</taxon>
        <taxon>Oppioidea</taxon>
        <taxon>Oppiidae</taxon>
        <taxon>Oppiella</taxon>
    </lineage>
</organism>
<accession>A0A7R9MA21</accession>
<dbReference type="Gene3D" id="3.40.50.720">
    <property type="entry name" value="NAD(P)-binding Rossmann-like Domain"/>
    <property type="match status" value="1"/>
</dbReference>
<dbReference type="AlphaFoldDB" id="A0A7R9MA21"/>
<keyword evidence="2" id="KW-1185">Reference proteome</keyword>
<dbReference type="PANTHER" id="PTHR43975">
    <property type="entry name" value="ZGC:101858"/>
    <property type="match status" value="1"/>
</dbReference>
<proteinExistence type="predicted"/>
<reference evidence="1" key="1">
    <citation type="submission" date="2020-11" db="EMBL/GenBank/DDBJ databases">
        <authorList>
            <person name="Tran Van P."/>
        </authorList>
    </citation>
    <scope>NUCLEOTIDE SEQUENCE</scope>
</reference>
<name>A0A7R9MA21_9ACAR</name>
<dbReference type="FunFam" id="3.40.50.720:FF:000084">
    <property type="entry name" value="Short-chain dehydrogenase reductase"/>
    <property type="match status" value="1"/>
</dbReference>
<dbReference type="NCBIfam" id="NF005559">
    <property type="entry name" value="PRK07231.1"/>
    <property type="match status" value="1"/>
</dbReference>
<dbReference type="OrthoDB" id="47007at2759"/>
<gene>
    <name evidence="1" type="ORF">ONB1V03_LOCUS11897</name>
</gene>
<dbReference type="PRINTS" id="PR00081">
    <property type="entry name" value="GDHRDH"/>
</dbReference>
<dbReference type="EMBL" id="CAJPVJ010009204">
    <property type="protein sequence ID" value="CAG2172441.1"/>
    <property type="molecule type" value="Genomic_DNA"/>
</dbReference>
<dbReference type="Proteomes" id="UP000728032">
    <property type="component" value="Unassembled WGS sequence"/>
</dbReference>
<dbReference type="InterPro" id="IPR036291">
    <property type="entry name" value="NAD(P)-bd_dom_sf"/>
</dbReference>